<protein>
    <submittedName>
        <fullName evidence="1">Uncharacterized protein</fullName>
    </submittedName>
</protein>
<name>A0A0H5R409_9EUKA</name>
<feature type="non-terminal residue" evidence="1">
    <location>
        <position position="116"/>
    </location>
</feature>
<feature type="non-terminal residue" evidence="1">
    <location>
        <position position="1"/>
    </location>
</feature>
<dbReference type="EMBL" id="HACM01002317">
    <property type="protein sequence ID" value="CRZ02759.1"/>
    <property type="molecule type" value="Transcribed_RNA"/>
</dbReference>
<sequence>AAEILKDECTLFFFEHAIPGRRVTVSSSMRFLIANTLQSPDLLFLHRTQLPIHVLAARMSGTESYGATFSPFSANEVAGMSNNPRWKRDFSSLQFQTLACAERILSIMNWKSLIQV</sequence>
<accession>A0A0H5R409</accession>
<dbReference type="AlphaFoldDB" id="A0A0H5R409"/>
<evidence type="ECO:0000313" key="1">
    <source>
        <dbReference type="EMBL" id="CRZ02759.1"/>
    </source>
</evidence>
<proteinExistence type="predicted"/>
<reference evidence="1" key="1">
    <citation type="submission" date="2015-04" db="EMBL/GenBank/DDBJ databases">
        <title>The genome sequence of the plant pathogenic Rhizarian Plasmodiophora brassicae reveals insights in its biotrophic life cycle and the origin of chitin synthesis.</title>
        <authorList>
            <person name="Schwelm A."/>
            <person name="Fogelqvist J."/>
            <person name="Knaust A."/>
            <person name="Julke S."/>
            <person name="Lilja T."/>
            <person name="Dhandapani V."/>
            <person name="Bonilla-Rosso G."/>
            <person name="Karlsson M."/>
            <person name="Shevchenko A."/>
            <person name="Choi S.R."/>
            <person name="Kim H.G."/>
            <person name="Park J.Y."/>
            <person name="Lim Y.P."/>
            <person name="Ludwig-Muller J."/>
            <person name="Dixelius C."/>
        </authorList>
    </citation>
    <scope>NUCLEOTIDE SEQUENCE</scope>
    <source>
        <tissue evidence="1">Potato root galls</tissue>
    </source>
</reference>
<organism evidence="1">
    <name type="scientific">Spongospora subterranea</name>
    <dbReference type="NCBI Taxonomy" id="70186"/>
    <lineage>
        <taxon>Eukaryota</taxon>
        <taxon>Sar</taxon>
        <taxon>Rhizaria</taxon>
        <taxon>Endomyxa</taxon>
        <taxon>Phytomyxea</taxon>
        <taxon>Plasmodiophorida</taxon>
        <taxon>Plasmodiophoridae</taxon>
        <taxon>Spongospora</taxon>
    </lineage>
</organism>